<dbReference type="Proteomes" id="UP001501116">
    <property type="component" value="Unassembled WGS sequence"/>
</dbReference>
<dbReference type="PANTHER" id="PTHR10887">
    <property type="entry name" value="DNA2/NAM7 HELICASE FAMILY"/>
    <property type="match status" value="1"/>
</dbReference>
<dbReference type="InterPro" id="IPR027417">
    <property type="entry name" value="P-loop_NTPase"/>
</dbReference>
<dbReference type="CDD" id="cd17934">
    <property type="entry name" value="DEXXQc_Upf1-like"/>
    <property type="match status" value="1"/>
</dbReference>
<proteinExistence type="predicted"/>
<dbReference type="Pfam" id="PF13087">
    <property type="entry name" value="AAA_12"/>
    <property type="match status" value="1"/>
</dbReference>
<feature type="domain" description="DNA2/NAM7 helicase helicase" evidence="1">
    <location>
        <begin position="257"/>
        <end position="421"/>
    </location>
</feature>
<name>A0ABP5E163_9PSEU</name>
<dbReference type="CDD" id="cd18808">
    <property type="entry name" value="SF1_C_Upf1"/>
    <property type="match status" value="1"/>
</dbReference>
<feature type="domain" description="DNA2/NAM7 helicase-like C-terminal" evidence="2">
    <location>
        <begin position="688"/>
        <end position="880"/>
    </location>
</feature>
<dbReference type="PANTHER" id="PTHR10887:SF495">
    <property type="entry name" value="HELICASE SENATAXIN ISOFORM X1-RELATED"/>
    <property type="match status" value="1"/>
</dbReference>
<evidence type="ECO:0000259" key="2">
    <source>
        <dbReference type="Pfam" id="PF13087"/>
    </source>
</evidence>
<reference evidence="4" key="1">
    <citation type="journal article" date="2019" name="Int. J. Syst. Evol. Microbiol.">
        <title>The Global Catalogue of Microorganisms (GCM) 10K type strain sequencing project: providing services to taxonomists for standard genome sequencing and annotation.</title>
        <authorList>
            <consortium name="The Broad Institute Genomics Platform"/>
            <consortium name="The Broad Institute Genome Sequencing Center for Infectious Disease"/>
            <person name="Wu L."/>
            <person name="Ma J."/>
        </authorList>
    </citation>
    <scope>NUCLEOTIDE SEQUENCE [LARGE SCALE GENOMIC DNA]</scope>
    <source>
        <strain evidence="4">JCM 14545</strain>
    </source>
</reference>
<protein>
    <recommendedName>
        <fullName evidence="5">AAA domain-containing protein</fullName>
    </recommendedName>
</protein>
<comment type="caution">
    <text evidence="3">The sequence shown here is derived from an EMBL/GenBank/DDBJ whole genome shotgun (WGS) entry which is preliminary data.</text>
</comment>
<dbReference type="Pfam" id="PF13086">
    <property type="entry name" value="AAA_11"/>
    <property type="match status" value="2"/>
</dbReference>
<sequence>MHSVTLSGPIALVPARSLDARLREQDEGFPGVLPNGVTQVVADFNARPRGVAATIAAPSNGGDRSLLLYTSAYVVRLYASGRGDAYTVASIKPLRLTDHDRLAKGCLLVRAHWHAMFELRQVPQNADLPVYPYRAVEPVGERRFSASAIYGFAIVGERLPERNRYVRICGDPGQRGQVVRVEEERAVVRFDQPVDWAQLPRQGQLAETSSSIVFAKQRAAVEALRTRQARHESLLSVLVEHRVQPLPLRSEVPGDELDEDQLAAFRKALGVRDMLLVLGPPGTGKTRTISGIARSLALARDHGPVLVSSHTNRAVDNVLAKLPREVVVVRVGNEGKIDPDGRPFLLEVLAADLRREIVGSTTSALGGYAGLPLARQWVPELGRRIGALASAFDVTARAWAELDRIRGLVVGPARERVAQSRSELARQEEQWVRQGRKLARLVRRDERARARRWWSPFDAVARAAARARARRLAVRQAESAGLAEAVRGCRTKVADAERALEAETRDIPEVRAAEQVLDDARRQIEGTRTGVAQAVQAISAALTPVDVLPGIAWEGDPAAVLAALWRLHALLEPRLGLLEARSALLGEWRDEVSGAVEQLYPELVRYADVVGATCVGAATRTEISAVEFDLAIVDEAGQIGVPDLLVPLVRAKRSVLVGDHRQLPPVVKREVTDWARETGDTAIGTMLEKSALEILVGELPDSHIVRLTQQRRMPKVVADFISGTFYDGTLKTMVDRTHDPSLFASPLAFVDTSRLPEHERAESPAGERARGGWVNHAEAALLVLLASYYHRRGAEWALIVPYAAQARLVSEQLRASIRDSDAIDANVGTVDSFQGGERDVILYGFTRSNRAGNVGFLDELRRANVAFTRVKRQLVLVGDMDMLLRAGDLRFRELALSLRDHVRESGDVRRYAEVAARLKGMTA</sequence>
<dbReference type="InterPro" id="IPR041679">
    <property type="entry name" value="DNA2/NAM7-like_C"/>
</dbReference>
<dbReference type="EMBL" id="BAAANN010000053">
    <property type="protein sequence ID" value="GAA1989858.1"/>
    <property type="molecule type" value="Genomic_DNA"/>
</dbReference>
<organism evidence="3 4">
    <name type="scientific">Amycolatopsis minnesotensis</name>
    <dbReference type="NCBI Taxonomy" id="337894"/>
    <lineage>
        <taxon>Bacteria</taxon>
        <taxon>Bacillati</taxon>
        <taxon>Actinomycetota</taxon>
        <taxon>Actinomycetes</taxon>
        <taxon>Pseudonocardiales</taxon>
        <taxon>Pseudonocardiaceae</taxon>
        <taxon>Amycolatopsis</taxon>
    </lineage>
</organism>
<dbReference type="SUPFAM" id="SSF52540">
    <property type="entry name" value="P-loop containing nucleoside triphosphate hydrolases"/>
    <property type="match status" value="2"/>
</dbReference>
<dbReference type="Gene3D" id="3.40.50.300">
    <property type="entry name" value="P-loop containing nucleotide triphosphate hydrolases"/>
    <property type="match status" value="2"/>
</dbReference>
<gene>
    <name evidence="3" type="ORF">GCM10009754_80170</name>
</gene>
<keyword evidence="4" id="KW-1185">Reference proteome</keyword>
<evidence type="ECO:0000259" key="1">
    <source>
        <dbReference type="Pfam" id="PF13086"/>
    </source>
</evidence>
<evidence type="ECO:0000313" key="3">
    <source>
        <dbReference type="EMBL" id="GAA1989858.1"/>
    </source>
</evidence>
<dbReference type="InterPro" id="IPR047187">
    <property type="entry name" value="SF1_C_Upf1"/>
</dbReference>
<feature type="domain" description="DNA2/NAM7 helicase helicase" evidence="1">
    <location>
        <begin position="583"/>
        <end position="668"/>
    </location>
</feature>
<dbReference type="InterPro" id="IPR045055">
    <property type="entry name" value="DNA2/NAM7-like"/>
</dbReference>
<dbReference type="RefSeq" id="WP_344430876.1">
    <property type="nucleotide sequence ID" value="NZ_BAAANN010000053.1"/>
</dbReference>
<accession>A0ABP5E163</accession>
<dbReference type="InterPro" id="IPR041677">
    <property type="entry name" value="DNA2/NAM7_AAA_11"/>
</dbReference>
<evidence type="ECO:0000313" key="4">
    <source>
        <dbReference type="Proteomes" id="UP001501116"/>
    </source>
</evidence>
<evidence type="ECO:0008006" key="5">
    <source>
        <dbReference type="Google" id="ProtNLM"/>
    </source>
</evidence>